<comment type="caution">
    <text evidence="2">The sequence shown here is derived from an EMBL/GenBank/DDBJ whole genome shotgun (WGS) entry which is preliminary data.</text>
</comment>
<keyword evidence="3" id="KW-1185">Reference proteome</keyword>
<dbReference type="AlphaFoldDB" id="A0A2T0VCY1"/>
<feature type="region of interest" description="Disordered" evidence="1">
    <location>
        <begin position="1"/>
        <end position="73"/>
    </location>
</feature>
<dbReference type="Proteomes" id="UP000237983">
    <property type="component" value="Unassembled WGS sequence"/>
</dbReference>
<dbReference type="OrthoDB" id="5008018at2"/>
<name>A0A2T0VCY1_9MICO</name>
<protein>
    <submittedName>
        <fullName evidence="2">Uncharacterized protein</fullName>
    </submittedName>
</protein>
<evidence type="ECO:0000313" key="3">
    <source>
        <dbReference type="Proteomes" id="UP000237983"/>
    </source>
</evidence>
<proteinExistence type="predicted"/>
<accession>A0A2T0VCY1</accession>
<dbReference type="RefSeq" id="WP_106212689.1">
    <property type="nucleotide sequence ID" value="NZ_PVTL01000005.1"/>
</dbReference>
<feature type="compositionally biased region" description="Acidic residues" evidence="1">
    <location>
        <begin position="51"/>
        <end position="66"/>
    </location>
</feature>
<reference evidence="2 3" key="1">
    <citation type="submission" date="2018-03" db="EMBL/GenBank/DDBJ databases">
        <title>Genomic Encyclopedia of Type Strains, Phase III (KMG-III): the genomes of soil and plant-associated and newly described type strains.</title>
        <authorList>
            <person name="Whitman W."/>
        </authorList>
    </citation>
    <scope>NUCLEOTIDE SEQUENCE [LARGE SCALE GENOMIC DNA]</scope>
    <source>
        <strain evidence="2 3">CGMCC 1.12484</strain>
    </source>
</reference>
<evidence type="ECO:0000256" key="1">
    <source>
        <dbReference type="SAM" id="MobiDB-lite"/>
    </source>
</evidence>
<feature type="compositionally biased region" description="Polar residues" evidence="1">
    <location>
        <begin position="1"/>
        <end position="10"/>
    </location>
</feature>
<dbReference type="EMBL" id="PVTL01000005">
    <property type="protein sequence ID" value="PRY68038.1"/>
    <property type="molecule type" value="Genomic_DNA"/>
</dbReference>
<evidence type="ECO:0000313" key="2">
    <source>
        <dbReference type="EMBL" id="PRY68038.1"/>
    </source>
</evidence>
<sequence length="73" mass="7475">MTDTSATTPENAGDPLTDPAASKQTVTNDAVAGETVVDNGNYAGPAGSEPLEAEPELLDNELAGEDIDLRDSE</sequence>
<organism evidence="2 3">
    <name type="scientific">Glaciihabitans tibetensis</name>
    <dbReference type="NCBI Taxonomy" id="1266600"/>
    <lineage>
        <taxon>Bacteria</taxon>
        <taxon>Bacillati</taxon>
        <taxon>Actinomycetota</taxon>
        <taxon>Actinomycetes</taxon>
        <taxon>Micrococcales</taxon>
        <taxon>Microbacteriaceae</taxon>
        <taxon>Glaciihabitans</taxon>
    </lineage>
</organism>
<gene>
    <name evidence="2" type="ORF">B0I08_105202</name>
</gene>